<dbReference type="Pfam" id="PF00534">
    <property type="entry name" value="Glycos_transf_1"/>
    <property type="match status" value="1"/>
</dbReference>
<dbReference type="PANTHER" id="PTHR12526:SF630">
    <property type="entry name" value="GLYCOSYLTRANSFERASE"/>
    <property type="match status" value="1"/>
</dbReference>
<dbReference type="Proteomes" id="UP001500426">
    <property type="component" value="Unassembled WGS sequence"/>
</dbReference>
<evidence type="ECO:0000259" key="1">
    <source>
        <dbReference type="Pfam" id="PF00534"/>
    </source>
</evidence>
<proteinExistence type="predicted"/>
<gene>
    <name evidence="3" type="ORF">GCM10022388_00670</name>
</gene>
<keyword evidence="4" id="KW-1185">Reference proteome</keyword>
<dbReference type="EMBL" id="BAABCS010000002">
    <property type="protein sequence ID" value="GAA4039993.1"/>
    <property type="molecule type" value="Genomic_DNA"/>
</dbReference>
<name>A0ABP7UC29_9FLAO</name>
<accession>A0ABP7UC29</accession>
<feature type="domain" description="Glycosyl transferase family 1" evidence="1">
    <location>
        <begin position="174"/>
        <end position="334"/>
    </location>
</feature>
<comment type="caution">
    <text evidence="3">The sequence shown here is derived from an EMBL/GenBank/DDBJ whole genome shotgun (WGS) entry which is preliminary data.</text>
</comment>
<dbReference type="CDD" id="cd03811">
    <property type="entry name" value="GT4_GT28_WabH-like"/>
    <property type="match status" value="1"/>
</dbReference>
<organism evidence="3 4">
    <name type="scientific">Flavobacterium chungnamense</name>
    <dbReference type="NCBI Taxonomy" id="706182"/>
    <lineage>
        <taxon>Bacteria</taxon>
        <taxon>Pseudomonadati</taxon>
        <taxon>Bacteroidota</taxon>
        <taxon>Flavobacteriia</taxon>
        <taxon>Flavobacteriales</taxon>
        <taxon>Flavobacteriaceae</taxon>
        <taxon>Flavobacterium</taxon>
    </lineage>
</organism>
<reference evidence="4" key="1">
    <citation type="journal article" date="2019" name="Int. J. Syst. Evol. Microbiol.">
        <title>The Global Catalogue of Microorganisms (GCM) 10K type strain sequencing project: providing services to taxonomists for standard genome sequencing and annotation.</title>
        <authorList>
            <consortium name="The Broad Institute Genomics Platform"/>
            <consortium name="The Broad Institute Genome Sequencing Center for Infectious Disease"/>
            <person name="Wu L."/>
            <person name="Ma J."/>
        </authorList>
    </citation>
    <scope>NUCLEOTIDE SEQUENCE [LARGE SCALE GENOMIC DNA]</scope>
    <source>
        <strain evidence="4">JCM 17068</strain>
    </source>
</reference>
<protein>
    <submittedName>
        <fullName evidence="3">Glycosyltransferase</fullName>
    </submittedName>
</protein>
<dbReference type="InterPro" id="IPR028098">
    <property type="entry name" value="Glyco_trans_4-like_N"/>
</dbReference>
<dbReference type="PANTHER" id="PTHR12526">
    <property type="entry name" value="GLYCOSYLTRANSFERASE"/>
    <property type="match status" value="1"/>
</dbReference>
<dbReference type="InterPro" id="IPR001296">
    <property type="entry name" value="Glyco_trans_1"/>
</dbReference>
<sequence>MRILQIIDSLDIGGAEKMAVNYANALSNQVAFSGLVTTRKEGSLKEQINSNVPYLFLNRKKTIDFSAIFKLKKYCKSNDIQYVQAHSSSFFTAFLLKLILFKIKIIWHDHNGLSEFLNARKSLALKIASYFFEGIIVVNYQLKNWAERELNCKKVIYLANFTSISQNGLNETELFGKTEKRILCLANLRFQKNHFLLIDVAKKMKLSHPDWTFHLVGKDFNDDYSSKVKTAIAENVLQNHVFIYGSKNDTQNIIEQSEIAILTSQSEGLPVALLEYGLNRKPVVSTEVGEIPLIIINNENGFIVPKFDAEQFYGALIAMIENDELRVKLGNALYQTIQQNNSEEAVLNKFISWVKTK</sequence>
<feature type="domain" description="Glycosyltransferase subfamily 4-like N-terminal" evidence="2">
    <location>
        <begin position="12"/>
        <end position="153"/>
    </location>
</feature>
<evidence type="ECO:0000259" key="2">
    <source>
        <dbReference type="Pfam" id="PF13439"/>
    </source>
</evidence>
<evidence type="ECO:0000313" key="4">
    <source>
        <dbReference type="Proteomes" id="UP001500426"/>
    </source>
</evidence>
<dbReference type="RefSeq" id="WP_345088971.1">
    <property type="nucleotide sequence ID" value="NZ_BAABCS010000002.1"/>
</dbReference>
<dbReference type="Pfam" id="PF13439">
    <property type="entry name" value="Glyco_transf_4"/>
    <property type="match status" value="1"/>
</dbReference>
<evidence type="ECO:0000313" key="3">
    <source>
        <dbReference type="EMBL" id="GAA4039993.1"/>
    </source>
</evidence>
<dbReference type="Gene3D" id="3.40.50.2000">
    <property type="entry name" value="Glycogen Phosphorylase B"/>
    <property type="match status" value="2"/>
</dbReference>
<dbReference type="SUPFAM" id="SSF53756">
    <property type="entry name" value="UDP-Glycosyltransferase/glycogen phosphorylase"/>
    <property type="match status" value="1"/>
</dbReference>